<dbReference type="InterPro" id="IPR024096">
    <property type="entry name" value="NO_sig/Golgi_transp_ligand-bd"/>
</dbReference>
<dbReference type="AlphaFoldDB" id="A0A0H5R5W8"/>
<dbReference type="Gene3D" id="3.30.1380.20">
    <property type="entry name" value="Trafficking protein particle complex subunit 3"/>
    <property type="match status" value="1"/>
</dbReference>
<dbReference type="Pfam" id="PF04051">
    <property type="entry name" value="TRAPP"/>
    <property type="match status" value="1"/>
</dbReference>
<dbReference type="SUPFAM" id="SSF111126">
    <property type="entry name" value="Ligand-binding domain in the NO signalling and Golgi transport"/>
    <property type="match status" value="1"/>
</dbReference>
<reference evidence="2" key="1">
    <citation type="submission" date="2015-04" db="EMBL/GenBank/DDBJ databases">
        <title>The genome sequence of the plant pathogenic Rhizarian Plasmodiophora brassicae reveals insights in its biotrophic life cycle and the origin of chitin synthesis.</title>
        <authorList>
            <person name="Schwelm A."/>
            <person name="Fogelqvist J."/>
            <person name="Knaust A."/>
            <person name="Julke S."/>
            <person name="Lilja T."/>
            <person name="Dhandapani V."/>
            <person name="Bonilla-Rosso G."/>
            <person name="Karlsson M."/>
            <person name="Shevchenko A."/>
            <person name="Choi S.R."/>
            <person name="Kim H.G."/>
            <person name="Park J.Y."/>
            <person name="Lim Y.P."/>
            <person name="Ludwig-Muller J."/>
            <person name="Dixelius C."/>
        </authorList>
    </citation>
    <scope>NUCLEOTIDE SEQUENCE</scope>
    <source>
        <tissue evidence="2">Potato root galls</tissue>
    </source>
</reference>
<dbReference type="PANTHER" id="PTHR12817:SF0">
    <property type="entry name" value="GEO08327P1"/>
    <property type="match status" value="1"/>
</dbReference>
<dbReference type="GO" id="GO:0006888">
    <property type="term" value="P:endoplasmic reticulum to Golgi vesicle-mediated transport"/>
    <property type="evidence" value="ECO:0007669"/>
    <property type="project" value="TreeGrafter"/>
</dbReference>
<dbReference type="PANTHER" id="PTHR12817">
    <property type="entry name" value="TRAFFICKING PROTEIN PARTICLE COMPLEX SUBUNIT 6B"/>
    <property type="match status" value="1"/>
</dbReference>
<dbReference type="GO" id="GO:0005801">
    <property type="term" value="C:cis-Golgi network"/>
    <property type="evidence" value="ECO:0007669"/>
    <property type="project" value="TreeGrafter"/>
</dbReference>
<organism evidence="2">
    <name type="scientific">Spongospora subterranea</name>
    <dbReference type="NCBI Taxonomy" id="70186"/>
    <lineage>
        <taxon>Eukaryota</taxon>
        <taxon>Sar</taxon>
        <taxon>Rhizaria</taxon>
        <taxon>Endomyxa</taxon>
        <taxon>Phytomyxea</taxon>
        <taxon>Plasmodiophorida</taxon>
        <taxon>Plasmodiophoridae</taxon>
        <taxon>Spongospora</taxon>
    </lineage>
</organism>
<evidence type="ECO:0000256" key="1">
    <source>
        <dbReference type="ARBA" id="ARBA00006218"/>
    </source>
</evidence>
<protein>
    <recommendedName>
        <fullName evidence="3">Trafficking protein particle complex subunit 6B</fullName>
    </recommendedName>
</protein>
<feature type="non-terminal residue" evidence="2">
    <location>
        <position position="1"/>
    </location>
</feature>
<dbReference type="GO" id="GO:0005802">
    <property type="term" value="C:trans-Golgi network"/>
    <property type="evidence" value="ECO:0007669"/>
    <property type="project" value="TreeGrafter"/>
</dbReference>
<dbReference type="CDD" id="cd14944">
    <property type="entry name" value="TRAPPC6A_Trs33"/>
    <property type="match status" value="1"/>
</dbReference>
<accession>A0A0H5R5W8</accession>
<dbReference type="GO" id="GO:0030008">
    <property type="term" value="C:TRAPP complex"/>
    <property type="evidence" value="ECO:0007669"/>
    <property type="project" value="TreeGrafter"/>
</dbReference>
<dbReference type="InterPro" id="IPR007194">
    <property type="entry name" value="TRAPP_component"/>
</dbReference>
<name>A0A0H5R5W8_9EUKA</name>
<evidence type="ECO:0008006" key="3">
    <source>
        <dbReference type="Google" id="ProtNLM"/>
    </source>
</evidence>
<dbReference type="InterPro" id="IPR037992">
    <property type="entry name" value="TRAPPC6/Trs33"/>
</dbReference>
<comment type="similarity">
    <text evidence="1">Belongs to the TRAPP small subunits family. BET3 subfamily.</text>
</comment>
<proteinExistence type="inferred from homology"/>
<evidence type="ECO:0000313" key="2">
    <source>
        <dbReference type="EMBL" id="CRZ09251.1"/>
    </source>
</evidence>
<dbReference type="EMBL" id="HACM01008809">
    <property type="protein sequence ID" value="CRZ09251.1"/>
    <property type="molecule type" value="Transcribed_RNA"/>
</dbReference>
<sequence length="152" mass="17287">NSDLIARASLDLILGQIVRHPFSSSAFDVLGNSIGFRYAERITLKRIRFTNQLEVFKFLCKEIWNVFFDKNADKLRTNNAGIYVIQDDDVRWLRYLSSTDEDLVQKLAQHYSWVMSGVVRGSLKALGVDAVVKGEVGILPQFVFHIDCTNST</sequence>